<protein>
    <submittedName>
        <fullName evidence="3">SDR family NAD(P)-dependent oxidoreductase</fullName>
    </submittedName>
</protein>
<dbReference type="Pfam" id="PF01370">
    <property type="entry name" value="Epimerase"/>
    <property type="match status" value="1"/>
</dbReference>
<dbReference type="InterPro" id="IPR036291">
    <property type="entry name" value="NAD(P)-bd_dom_sf"/>
</dbReference>
<proteinExistence type="inferred from homology"/>
<dbReference type="KEGG" id="hsn:DV733_15615"/>
<evidence type="ECO:0000313" key="3">
    <source>
        <dbReference type="EMBL" id="QCC52567.1"/>
    </source>
</evidence>
<dbReference type="Gene3D" id="3.90.25.10">
    <property type="entry name" value="UDP-galactose 4-epimerase, domain 1"/>
    <property type="match status" value="1"/>
</dbReference>
<evidence type="ECO:0000259" key="2">
    <source>
        <dbReference type="Pfam" id="PF01370"/>
    </source>
</evidence>
<sequence length="328" mass="36044">MTDWSGRRVLITGGLGFIGSNLAHRLVEHGAEVTLLDALLPHLGGKRANVADIAEEVRVVEGDVRDESLVADLVADSDVVYHCAAQNDRAHAGRQPQMDVDINAKGTVTVLDAAAASDPAPRVVYTSSLAVYGRPETNPVDESTPARPMDLYGANKRASEHYCRIYHEQEGVPTTVCRLANGYGPRAPIEKGYGVQGTFVAKALRDEIIEVFEPGDMIRDIVYIEDVVDALETLGTHDAVLGEEFVLGSGDPTELLALAETIVEIAGIGRVELVPWPEEWTKIDRGDVYCDPSKLESTIDWHPRTDLETGLRETINFYREHREEYLDQ</sequence>
<keyword evidence="4" id="KW-1185">Reference proteome</keyword>
<dbReference type="GeneID" id="39849317"/>
<dbReference type="STRING" id="1457250.GCA_000755225_02001"/>
<evidence type="ECO:0000256" key="1">
    <source>
        <dbReference type="ARBA" id="ARBA00007637"/>
    </source>
</evidence>
<evidence type="ECO:0000313" key="4">
    <source>
        <dbReference type="Proteomes" id="UP000296706"/>
    </source>
</evidence>
<feature type="domain" description="NAD-dependent epimerase/dehydratase" evidence="2">
    <location>
        <begin position="9"/>
        <end position="248"/>
    </location>
</feature>
<gene>
    <name evidence="3" type="ORF">DV733_15615</name>
</gene>
<organism evidence="3 4">
    <name type="scientific">Halapricum salinum</name>
    <dbReference type="NCBI Taxonomy" id="1457250"/>
    <lineage>
        <taxon>Archaea</taxon>
        <taxon>Methanobacteriati</taxon>
        <taxon>Methanobacteriota</taxon>
        <taxon>Stenosarchaea group</taxon>
        <taxon>Halobacteria</taxon>
        <taxon>Halobacteriales</taxon>
        <taxon>Haloarculaceae</taxon>
        <taxon>Halapricum</taxon>
    </lineage>
</organism>
<dbReference type="Proteomes" id="UP000296706">
    <property type="component" value="Chromosome"/>
</dbReference>
<dbReference type="AlphaFoldDB" id="A0A4D6HIP3"/>
<dbReference type="PANTHER" id="PTHR43000">
    <property type="entry name" value="DTDP-D-GLUCOSE 4,6-DEHYDRATASE-RELATED"/>
    <property type="match status" value="1"/>
</dbReference>
<dbReference type="RefSeq" id="WP_049992895.1">
    <property type="nucleotide sequence ID" value="NZ_CP031310.1"/>
</dbReference>
<accession>A0A4D6HIP3</accession>
<dbReference type="OrthoDB" id="4907at2157"/>
<name>A0A4D6HIP3_9EURY</name>
<comment type="similarity">
    <text evidence="1">Belongs to the NAD(P)-dependent epimerase/dehydratase family.</text>
</comment>
<dbReference type="SUPFAM" id="SSF51735">
    <property type="entry name" value="NAD(P)-binding Rossmann-fold domains"/>
    <property type="match status" value="1"/>
</dbReference>
<dbReference type="EMBL" id="CP031310">
    <property type="protein sequence ID" value="QCC52567.1"/>
    <property type="molecule type" value="Genomic_DNA"/>
</dbReference>
<dbReference type="InterPro" id="IPR001509">
    <property type="entry name" value="Epimerase_deHydtase"/>
</dbReference>
<reference evidence="3 4" key="1">
    <citation type="journal article" date="2019" name="Nat. Commun.">
        <title>A new type of DNA phosphorothioation-based antiviral system in archaea.</title>
        <authorList>
            <person name="Xiong L."/>
            <person name="Liu S."/>
            <person name="Chen S."/>
            <person name="Xiao Y."/>
            <person name="Zhu B."/>
            <person name="Gao Y."/>
            <person name="Zhang Y."/>
            <person name="Chen B."/>
            <person name="Luo J."/>
            <person name="Deng Z."/>
            <person name="Chen X."/>
            <person name="Wang L."/>
            <person name="Chen S."/>
        </authorList>
    </citation>
    <scope>NUCLEOTIDE SEQUENCE [LARGE SCALE GENOMIC DNA]</scope>
    <source>
        <strain evidence="3 4">CBA1105</strain>
    </source>
</reference>
<dbReference type="Gene3D" id="3.40.50.720">
    <property type="entry name" value="NAD(P)-binding Rossmann-like Domain"/>
    <property type="match status" value="1"/>
</dbReference>